<accession>A0A388TC47</accession>
<evidence type="ECO:0000313" key="2">
    <source>
        <dbReference type="Proteomes" id="UP000269352"/>
    </source>
</evidence>
<evidence type="ECO:0000313" key="1">
    <source>
        <dbReference type="EMBL" id="GBR73890.1"/>
    </source>
</evidence>
<comment type="caution">
    <text evidence="1">The sequence shown here is derived from an EMBL/GenBank/DDBJ whole genome shotgun (WGS) entry which is preliminary data.</text>
</comment>
<keyword evidence="2" id="KW-1185">Reference proteome</keyword>
<organism evidence="1 2">
    <name type="scientific">Termititenax aidoneus</name>
    <dbReference type="NCBI Taxonomy" id="2218524"/>
    <lineage>
        <taxon>Bacteria</taxon>
        <taxon>Bacillati</taxon>
        <taxon>Candidatus Margulisiibacteriota</taxon>
        <taxon>Candidatus Termititenacia</taxon>
        <taxon>Candidatus Termititenacales</taxon>
        <taxon>Candidatus Termititenacaceae</taxon>
        <taxon>Candidatus Termititenax</taxon>
    </lineage>
</organism>
<reference evidence="1 2" key="1">
    <citation type="journal article" date="2019" name="ISME J.">
        <title>Genome analyses of uncultured TG2/ZB3 bacteria in 'Margulisbacteria' specifically attached to ectosymbiotic spirochetes of protists in the termite gut.</title>
        <authorList>
            <person name="Utami Y.D."/>
            <person name="Kuwahara H."/>
            <person name="Igai K."/>
            <person name="Murakami T."/>
            <person name="Sugaya K."/>
            <person name="Morikawa T."/>
            <person name="Nagura Y."/>
            <person name="Yuki M."/>
            <person name="Deevong P."/>
            <person name="Inoue T."/>
            <person name="Kihara K."/>
            <person name="Lo N."/>
            <person name="Yamada A."/>
            <person name="Ohkuma M."/>
            <person name="Hongoh Y."/>
        </authorList>
    </citation>
    <scope>NUCLEOTIDE SEQUENCE [LARGE SCALE GENOMIC DNA]</scope>
    <source>
        <strain evidence="1">NkOx7-01</strain>
    </source>
</reference>
<proteinExistence type="predicted"/>
<dbReference type="Proteomes" id="UP000269352">
    <property type="component" value="Unassembled WGS sequence"/>
</dbReference>
<sequence length="180" mass="20079">MCAFLFAAPETNNLVFSQAFKTYSGALAAESFSPFAVELRSEYDYHITAGWKALAGCSLELGRTVGLLADVGAKKYLNDVFYVGTVYTFPLSFAQETLSSTSSGYDKDKYILTGYKPNLAFFAGMEIADDWVFEVKYRTVTHEVKHESEFRFWFASSSTKLSSLEEEKAAELSFSLGLIF</sequence>
<gene>
    <name evidence="1" type="ORF">NO1_1160</name>
</gene>
<name>A0A388TC47_TERA1</name>
<dbReference type="EMBL" id="BGZN01000023">
    <property type="protein sequence ID" value="GBR73890.1"/>
    <property type="molecule type" value="Genomic_DNA"/>
</dbReference>
<protein>
    <submittedName>
        <fullName evidence="1">Uncharacterized protein</fullName>
    </submittedName>
</protein>
<dbReference type="AlphaFoldDB" id="A0A388TC47"/>